<evidence type="ECO:0000313" key="19">
    <source>
        <dbReference type="EMBL" id="WQD39209.1"/>
    </source>
</evidence>
<evidence type="ECO:0000256" key="7">
    <source>
        <dbReference type="ARBA" id="ARBA00022729"/>
    </source>
</evidence>
<dbReference type="Gene3D" id="2.170.130.10">
    <property type="entry name" value="TonB-dependent receptor, plug domain"/>
    <property type="match status" value="1"/>
</dbReference>
<keyword evidence="3 14" id="KW-0813">Transport</keyword>
<evidence type="ECO:0000256" key="15">
    <source>
        <dbReference type="RuleBase" id="RU003357"/>
    </source>
</evidence>
<dbReference type="Pfam" id="PF13715">
    <property type="entry name" value="CarbopepD_reg_2"/>
    <property type="match status" value="1"/>
</dbReference>
<dbReference type="InterPro" id="IPR012910">
    <property type="entry name" value="Plug_dom"/>
</dbReference>
<dbReference type="SUPFAM" id="SSF49452">
    <property type="entry name" value="Starch-binding domain-like"/>
    <property type="match status" value="1"/>
</dbReference>
<dbReference type="InterPro" id="IPR000531">
    <property type="entry name" value="Beta-barrel_TonB"/>
</dbReference>
<organism evidence="19 20">
    <name type="scientific">Niabella yanshanensis</name>
    <dbReference type="NCBI Taxonomy" id="577386"/>
    <lineage>
        <taxon>Bacteria</taxon>
        <taxon>Pseudomonadati</taxon>
        <taxon>Bacteroidota</taxon>
        <taxon>Chitinophagia</taxon>
        <taxon>Chitinophagales</taxon>
        <taxon>Chitinophagaceae</taxon>
        <taxon>Niabella</taxon>
    </lineage>
</organism>
<keyword evidence="13 14" id="KW-0998">Cell outer membrane</keyword>
<dbReference type="SUPFAM" id="SSF56935">
    <property type="entry name" value="Porins"/>
    <property type="match status" value="1"/>
</dbReference>
<keyword evidence="20" id="KW-1185">Reference proteome</keyword>
<dbReference type="Gene3D" id="2.60.40.1120">
    <property type="entry name" value="Carboxypeptidase-like, regulatory domain"/>
    <property type="match status" value="1"/>
</dbReference>
<keyword evidence="11 14" id="KW-0472">Membrane</keyword>
<dbReference type="RefSeq" id="WP_114792950.1">
    <property type="nucleotide sequence ID" value="NZ_CP139960.1"/>
</dbReference>
<feature type="domain" description="TonB-dependent receptor-like beta-barrel" evidence="17">
    <location>
        <begin position="343"/>
        <end position="742"/>
    </location>
</feature>
<evidence type="ECO:0000256" key="2">
    <source>
        <dbReference type="ARBA" id="ARBA00009810"/>
    </source>
</evidence>
<keyword evidence="7 16" id="KW-0732">Signal</keyword>
<evidence type="ECO:0000256" key="13">
    <source>
        <dbReference type="ARBA" id="ARBA00023237"/>
    </source>
</evidence>
<evidence type="ECO:0000313" key="20">
    <source>
        <dbReference type="Proteomes" id="UP001325680"/>
    </source>
</evidence>
<dbReference type="Proteomes" id="UP001325680">
    <property type="component" value="Chromosome"/>
</dbReference>
<keyword evidence="9" id="KW-0406">Ion transport</keyword>
<evidence type="ECO:0000256" key="11">
    <source>
        <dbReference type="ARBA" id="ARBA00023136"/>
    </source>
</evidence>
<dbReference type="InterPro" id="IPR039426">
    <property type="entry name" value="TonB-dep_rcpt-like"/>
</dbReference>
<evidence type="ECO:0000256" key="1">
    <source>
        <dbReference type="ARBA" id="ARBA00004571"/>
    </source>
</evidence>
<dbReference type="NCBIfam" id="TIGR01783">
    <property type="entry name" value="TonB-siderophor"/>
    <property type="match status" value="1"/>
</dbReference>
<dbReference type="InterPro" id="IPR013784">
    <property type="entry name" value="Carb-bd-like_fold"/>
</dbReference>
<evidence type="ECO:0000256" key="16">
    <source>
        <dbReference type="SAM" id="SignalP"/>
    </source>
</evidence>
<evidence type="ECO:0000256" key="3">
    <source>
        <dbReference type="ARBA" id="ARBA00022448"/>
    </source>
</evidence>
<protein>
    <submittedName>
        <fullName evidence="19">TonB-dependent receptor</fullName>
    </submittedName>
</protein>
<feature type="signal peptide" evidence="16">
    <location>
        <begin position="1"/>
        <end position="19"/>
    </location>
</feature>
<accession>A0ABZ0W9L2</accession>
<evidence type="ECO:0000259" key="17">
    <source>
        <dbReference type="Pfam" id="PF00593"/>
    </source>
</evidence>
<feature type="chain" id="PRO_5045112646" evidence="16">
    <location>
        <begin position="20"/>
        <end position="768"/>
    </location>
</feature>
<comment type="similarity">
    <text evidence="2 14 15">Belongs to the TonB-dependent receptor family.</text>
</comment>
<dbReference type="PANTHER" id="PTHR32552:SF68">
    <property type="entry name" value="FERRICHROME OUTER MEMBRANE TRANSPORTER_PHAGE RECEPTOR"/>
    <property type="match status" value="1"/>
</dbReference>
<dbReference type="Pfam" id="PF07715">
    <property type="entry name" value="Plug"/>
    <property type="match status" value="1"/>
</dbReference>
<evidence type="ECO:0000256" key="8">
    <source>
        <dbReference type="ARBA" id="ARBA00023004"/>
    </source>
</evidence>
<dbReference type="PROSITE" id="PS52016">
    <property type="entry name" value="TONB_DEPENDENT_REC_3"/>
    <property type="match status" value="1"/>
</dbReference>
<evidence type="ECO:0000256" key="12">
    <source>
        <dbReference type="ARBA" id="ARBA00023170"/>
    </source>
</evidence>
<dbReference type="InterPro" id="IPR010105">
    <property type="entry name" value="TonB_sidphr_rcpt"/>
</dbReference>
<comment type="subcellular location">
    <subcellularLocation>
        <location evidence="1 14">Cell outer membrane</location>
        <topology evidence="1 14">Multi-pass membrane protein</topology>
    </subcellularLocation>
</comment>
<keyword evidence="6 14" id="KW-0812">Transmembrane</keyword>
<feature type="domain" description="TonB-dependent receptor plug" evidence="18">
    <location>
        <begin position="133"/>
        <end position="223"/>
    </location>
</feature>
<evidence type="ECO:0000256" key="9">
    <source>
        <dbReference type="ARBA" id="ARBA00023065"/>
    </source>
</evidence>
<proteinExistence type="inferred from homology"/>
<keyword evidence="8" id="KW-0408">Iron</keyword>
<keyword evidence="4 14" id="KW-1134">Transmembrane beta strand</keyword>
<evidence type="ECO:0000259" key="18">
    <source>
        <dbReference type="Pfam" id="PF07715"/>
    </source>
</evidence>
<dbReference type="InterPro" id="IPR037066">
    <property type="entry name" value="Plug_dom_sf"/>
</dbReference>
<dbReference type="EMBL" id="CP139960">
    <property type="protein sequence ID" value="WQD39209.1"/>
    <property type="molecule type" value="Genomic_DNA"/>
</dbReference>
<dbReference type="Gene3D" id="2.40.170.20">
    <property type="entry name" value="TonB-dependent receptor, beta-barrel domain"/>
    <property type="match status" value="1"/>
</dbReference>
<dbReference type="PANTHER" id="PTHR32552">
    <property type="entry name" value="FERRICHROME IRON RECEPTOR-RELATED"/>
    <property type="match status" value="1"/>
</dbReference>
<name>A0ABZ0W9L2_9BACT</name>
<dbReference type="Pfam" id="PF00593">
    <property type="entry name" value="TonB_dep_Rec_b-barrel"/>
    <property type="match status" value="1"/>
</dbReference>
<evidence type="ECO:0000256" key="14">
    <source>
        <dbReference type="PROSITE-ProRule" id="PRU01360"/>
    </source>
</evidence>
<reference evidence="19 20" key="1">
    <citation type="submission" date="2023-12" db="EMBL/GenBank/DDBJ databases">
        <title>Genome sequencing and assembly of bacterial species from a model synthetic community.</title>
        <authorList>
            <person name="Hogle S.L."/>
        </authorList>
    </citation>
    <scope>NUCLEOTIDE SEQUENCE [LARGE SCALE GENOMIC DNA]</scope>
    <source>
        <strain evidence="19 20">HAMBI_3031</strain>
    </source>
</reference>
<dbReference type="InterPro" id="IPR036942">
    <property type="entry name" value="Beta-barrel_TonB_sf"/>
</dbReference>
<evidence type="ECO:0000256" key="6">
    <source>
        <dbReference type="ARBA" id="ARBA00022692"/>
    </source>
</evidence>
<gene>
    <name evidence="19" type="ORF">U0035_03475</name>
</gene>
<keyword evidence="10 15" id="KW-0798">TonB box</keyword>
<keyword evidence="5" id="KW-0410">Iron transport</keyword>
<sequence length="768" mass="84484">MRKLLFLLAVLSIVTLINAQTGTITGNVTTSDGKPAELVNITLEKTNRGATVNAAGKYTINKVPAGTYTIIASFTGLVSQQTQITVTAGQATTADFRLTESREELQEVVVQSSSHSVTNKASDMIARMPIRNLENPQVYNIVGKELIKQQNIIAITDAFSNAPGVNPILYPSGGIGALSRGFSTDVNARNGMQSTTGRSSADIANIERIEFIKGPSGTLFGGGISSFGGVVNLVTKKPFETFKGQVDLSLGSFNLGRISTDINAPLNSDKTLLFRANGAIQKQDSYNERGFYNSAIFAPSLLYKATDRLNILIDAEIYSVNSVQPSYTRIDEAAGFRSYADLPLDYKRSLLSNDLDAKSTGSKFFGEAKYQINDNWTSTTALAFVNEYVERSYQDYPVWYSRDSVAIDVSKYGPVSNTYTNFQQNFNGSFKTGSLKHTFLAGLNFTQAAGYGQSGGTGVIRRLSATSPGKVDRTLVDSALVPGSLMDWGTLKNITYAAYVSDVINFSDRLYAMLSLRYDYMDARSKGPWASPYTQGSLSPKLGLVYQVIKDKVSLFASYMNGFQNYPPVSQPDGSQFMVKPIYAVQYEGGAKAELLDKKINTTLSYYYIDINNAIRYTSDFFAFQDGRQVSKGIEFDFTANPVAGLTTILGYGYNDNRIINTEGMENNKVSNSPTHLANYWFNYQFQSGKLKNFGLGAGGNYVSDAYFDDTNLFLLPAYHIVNASAFYENDKWRVGLKFNNIGNQRSWGFWGAPNPTRNFVANFTFKF</sequence>
<keyword evidence="12 19" id="KW-0675">Receptor</keyword>
<evidence type="ECO:0000256" key="5">
    <source>
        <dbReference type="ARBA" id="ARBA00022496"/>
    </source>
</evidence>
<evidence type="ECO:0000256" key="10">
    <source>
        <dbReference type="ARBA" id="ARBA00023077"/>
    </source>
</evidence>
<evidence type="ECO:0000256" key="4">
    <source>
        <dbReference type="ARBA" id="ARBA00022452"/>
    </source>
</evidence>